<sequence>TTRWYAVSGTFFKGYVGTDDESTITATSPVLRRFRGKKLFLLRKWKEVESVKRQANQPREEL</sequence>
<comment type="caution">
    <text evidence="1">The sequence shown here is derived from an EMBL/GenBank/DDBJ whole genome shotgun (WGS) entry which is preliminary data.</text>
</comment>
<reference evidence="1" key="1">
    <citation type="journal article" date="2015" name="Nature">
        <title>Complex archaea that bridge the gap between prokaryotes and eukaryotes.</title>
        <authorList>
            <person name="Spang A."/>
            <person name="Saw J.H."/>
            <person name="Jorgensen S.L."/>
            <person name="Zaremba-Niedzwiedzka K."/>
            <person name="Martijn J."/>
            <person name="Lind A.E."/>
            <person name="van Eijk R."/>
            <person name="Schleper C."/>
            <person name="Guy L."/>
            <person name="Ettema T.J."/>
        </authorList>
    </citation>
    <scope>NUCLEOTIDE SEQUENCE</scope>
</reference>
<dbReference type="AlphaFoldDB" id="A0A0F9CJM9"/>
<accession>A0A0F9CJM9</accession>
<feature type="non-terminal residue" evidence="1">
    <location>
        <position position="1"/>
    </location>
</feature>
<name>A0A0F9CJM9_9ZZZZ</name>
<proteinExistence type="predicted"/>
<organism evidence="1">
    <name type="scientific">marine sediment metagenome</name>
    <dbReference type="NCBI Taxonomy" id="412755"/>
    <lineage>
        <taxon>unclassified sequences</taxon>
        <taxon>metagenomes</taxon>
        <taxon>ecological metagenomes</taxon>
    </lineage>
</organism>
<dbReference type="EMBL" id="LAZR01046300">
    <property type="protein sequence ID" value="KKK96856.1"/>
    <property type="molecule type" value="Genomic_DNA"/>
</dbReference>
<gene>
    <name evidence="1" type="ORF">LCGC14_2658560</name>
</gene>
<evidence type="ECO:0000313" key="1">
    <source>
        <dbReference type="EMBL" id="KKK96856.1"/>
    </source>
</evidence>
<protein>
    <submittedName>
        <fullName evidence="1">Uncharacterized protein</fullName>
    </submittedName>
</protein>